<dbReference type="PROSITE" id="PS00845">
    <property type="entry name" value="CAP_GLY_1"/>
    <property type="match status" value="1"/>
</dbReference>
<evidence type="ECO:0000259" key="2">
    <source>
        <dbReference type="PROSITE" id="PS50245"/>
    </source>
</evidence>
<evidence type="ECO:0000313" key="4">
    <source>
        <dbReference type="Proteomes" id="UP000001646"/>
    </source>
</evidence>
<proteinExistence type="predicted"/>
<feature type="coiled-coil region" evidence="1">
    <location>
        <begin position="430"/>
        <end position="457"/>
    </location>
</feature>
<protein>
    <recommendedName>
        <fullName evidence="2">CAP-Gly domain-containing protein</fullName>
    </recommendedName>
</protein>
<dbReference type="Ensembl" id="ENSACAT00000043441.1">
    <property type="protein sequence ID" value="ENSACAP00000033625.1"/>
    <property type="gene ID" value="ENSACAG00000035342.1"/>
</dbReference>
<keyword evidence="4" id="KW-1185">Reference proteome</keyword>
<dbReference type="GeneTree" id="ENSGT00990000203803"/>
<reference evidence="3" key="2">
    <citation type="submission" date="2025-08" db="UniProtKB">
        <authorList>
            <consortium name="Ensembl"/>
        </authorList>
    </citation>
    <scope>IDENTIFICATION</scope>
</reference>
<gene>
    <name evidence="3" type="primary">LOC103278344</name>
</gene>
<dbReference type="KEGG" id="acs:103278344"/>
<feature type="coiled-coil region" evidence="1">
    <location>
        <begin position="349"/>
        <end position="390"/>
    </location>
</feature>
<sequence length="662" mass="74779">MNSSLNVSRENSDLLLKDVHLESNDLLASPVHTQNVHDGTTTMENAHSYFGEEPLMGHSLVQIIDWDSQISQDQDSLKHSRCRFGGSADNILSLTLNQSILPLEWKVLRSSRSQDTLAQFSGIPQECTDGGYKPSMDDNQYTVDDIIGDDVVFSIFPQVLKHNQGSTYIADFKTVPSIQHFASPTPQNAKQSLNVSECIALQCPRTEKLLEAGIQVNQSQSSAVDQDSSFIDQAWISATSPKNLYNDTSPLADLEHHVNHHKTRDLLVQSKFQQKCPVENKWERTDMKNLQSKGQLLFKEQSLNLTDSSKQNSKAENVNKEESTDSLLISECNSPIILQQFIVNLKGQISNLHKANKTAVLQLAKANEEISQLKNEMALLKTEYLQQLANCTEENLMLKKKINRMHNCHGPVDTYEQALHEEICELRSESRRIREISHQLNEENHRLKEELWDVKRQYELLMHTLTGKQDESLEECFRNNTSPSSINSDSTDILIAGYCDPEVAKKNRNLKDNITEENIEMSGNNVSDIKQHRQTCHKSSMENISCSASSRFSQMDACSKYSPHRVNMDTSVLSRRPFAPRSIADLKVGNLVKFSGPSGKISKGTVKYLGPMFGREENYLGIELEGDQVGKHDGVFQGTRYFLCKPNKGVFVNFNKIIIAWE</sequence>
<keyword evidence="1" id="KW-0175">Coiled coil</keyword>
<evidence type="ECO:0000313" key="3">
    <source>
        <dbReference type="Ensembl" id="ENSACAP00000033625.1"/>
    </source>
</evidence>
<dbReference type="PROSITE" id="PS50245">
    <property type="entry name" value="CAP_GLY_2"/>
    <property type="match status" value="1"/>
</dbReference>
<organism evidence="3 4">
    <name type="scientific">Anolis carolinensis</name>
    <name type="common">Green anole</name>
    <name type="synonym">American chameleon</name>
    <dbReference type="NCBI Taxonomy" id="28377"/>
    <lineage>
        <taxon>Eukaryota</taxon>
        <taxon>Metazoa</taxon>
        <taxon>Chordata</taxon>
        <taxon>Craniata</taxon>
        <taxon>Vertebrata</taxon>
        <taxon>Euteleostomi</taxon>
        <taxon>Lepidosauria</taxon>
        <taxon>Squamata</taxon>
        <taxon>Bifurcata</taxon>
        <taxon>Unidentata</taxon>
        <taxon>Episquamata</taxon>
        <taxon>Toxicofera</taxon>
        <taxon>Iguania</taxon>
        <taxon>Dactyloidae</taxon>
        <taxon>Anolis</taxon>
    </lineage>
</organism>
<name>A0A803TEI5_ANOCA</name>
<accession>A0A803TEI5</accession>
<dbReference type="Gene3D" id="2.30.30.190">
    <property type="entry name" value="CAP Gly-rich-like domain"/>
    <property type="match status" value="1"/>
</dbReference>
<evidence type="ECO:0000256" key="1">
    <source>
        <dbReference type="SAM" id="Coils"/>
    </source>
</evidence>
<dbReference type="Proteomes" id="UP000001646">
    <property type="component" value="Chromosome 3"/>
</dbReference>
<dbReference type="InParanoid" id="A0A803TEI5"/>
<dbReference type="AlphaFoldDB" id="A0A803TEI5"/>
<dbReference type="OrthoDB" id="2130750at2759"/>
<dbReference type="GeneID" id="103278344"/>
<dbReference type="InterPro" id="IPR000938">
    <property type="entry name" value="CAP-Gly_domain"/>
</dbReference>
<dbReference type="SUPFAM" id="SSF74924">
    <property type="entry name" value="Cap-Gly domain"/>
    <property type="match status" value="1"/>
</dbReference>
<reference evidence="3" key="3">
    <citation type="submission" date="2025-09" db="UniProtKB">
        <authorList>
            <consortium name="Ensembl"/>
        </authorList>
    </citation>
    <scope>IDENTIFICATION</scope>
</reference>
<reference evidence="3 4" key="1">
    <citation type="submission" date="2009-12" db="EMBL/GenBank/DDBJ databases">
        <title>The Genome Sequence of Anolis carolinensis (Green Anole Lizard).</title>
        <authorList>
            <consortium name="The Genome Sequencing Platform"/>
            <person name="Di Palma F."/>
            <person name="Alfoldi J."/>
            <person name="Heiman D."/>
            <person name="Young S."/>
            <person name="Grabherr M."/>
            <person name="Johnson J."/>
            <person name="Lander E.S."/>
            <person name="Lindblad-Toh K."/>
        </authorList>
    </citation>
    <scope>NUCLEOTIDE SEQUENCE [LARGE SCALE GENOMIC DNA]</scope>
    <source>
        <strain evidence="3 4">JBL SC #1</strain>
    </source>
</reference>
<feature type="domain" description="CAP-Gly" evidence="2">
    <location>
        <begin position="610"/>
        <end position="653"/>
    </location>
</feature>
<dbReference type="InterPro" id="IPR036859">
    <property type="entry name" value="CAP-Gly_dom_sf"/>
</dbReference>
<dbReference type="SMART" id="SM01052">
    <property type="entry name" value="CAP_GLY"/>
    <property type="match status" value="1"/>
</dbReference>
<dbReference type="Pfam" id="PF01302">
    <property type="entry name" value="CAP_GLY"/>
    <property type="match status" value="1"/>
</dbReference>